<dbReference type="EMBL" id="JAUNQW010000007">
    <property type="protein sequence ID" value="MDO5457201.1"/>
    <property type="molecule type" value="Genomic_DNA"/>
</dbReference>
<dbReference type="GO" id="GO:0031125">
    <property type="term" value="P:rRNA 3'-end processing"/>
    <property type="evidence" value="ECO:0007669"/>
    <property type="project" value="TreeGrafter"/>
</dbReference>
<dbReference type="InterPro" id="IPR006674">
    <property type="entry name" value="HD_domain"/>
</dbReference>
<keyword evidence="2" id="KW-0540">Nuclease</keyword>
<evidence type="ECO:0000259" key="4">
    <source>
        <dbReference type="Pfam" id="PF01966"/>
    </source>
</evidence>
<evidence type="ECO:0000256" key="1">
    <source>
        <dbReference type="ARBA" id="ARBA00022801"/>
    </source>
</evidence>
<dbReference type="CDD" id="cd00077">
    <property type="entry name" value="HDc"/>
    <property type="match status" value="1"/>
</dbReference>
<dbReference type="Proteomes" id="UP001171751">
    <property type="component" value="Unassembled WGS sequence"/>
</dbReference>
<feature type="domain" description="HD" evidence="4">
    <location>
        <begin position="161"/>
        <end position="280"/>
    </location>
</feature>
<dbReference type="InterPro" id="IPR004365">
    <property type="entry name" value="NA-bd_OB_tRNA"/>
</dbReference>
<dbReference type="Pfam" id="PF01336">
    <property type="entry name" value="tRNA_anti-codon"/>
    <property type="match status" value="1"/>
</dbReference>
<name>A0AA43ZRU8_9LACT</name>
<dbReference type="Gene3D" id="1.10.3210.10">
    <property type="entry name" value="Hypothetical protein af1432"/>
    <property type="match status" value="1"/>
</dbReference>
<dbReference type="CDD" id="cd04492">
    <property type="entry name" value="YhaM_OBF_like"/>
    <property type="match status" value="1"/>
</dbReference>
<feature type="domain" description="OB" evidence="3">
    <location>
        <begin position="26"/>
        <end position="88"/>
    </location>
</feature>
<evidence type="ECO:0000256" key="2">
    <source>
        <dbReference type="ARBA" id="ARBA00022839"/>
    </source>
</evidence>
<dbReference type="InterPro" id="IPR003607">
    <property type="entry name" value="HD/PDEase_dom"/>
</dbReference>
<keyword evidence="6" id="KW-1185">Reference proteome</keyword>
<protein>
    <submittedName>
        <fullName evidence="5">HD domain-containing protein</fullName>
    </submittedName>
</protein>
<gene>
    <name evidence="5" type="ORF">Q4F26_02565</name>
</gene>
<sequence>MEKRLYDYELDDNLEIYVMIESCDVRIAKNGKKFLALTFQDKSGKMDGKFWDAGEKDIEMFRPGIVVAVKGKRELYQGNPQLKIFNMHPSNDPAHQNLDKFVETAPENIEDLKEEFNQIIFQITNPTMNRVVRYLLNKYQEEFFIGPAAKKLHHAYRGGLAYHTVSILRLAQVVVNQYQDVDVSLLYSGAIIHDLGKVRELTGPINTEYTLEGNLVGHIVIADEEISKACQALKIDENKEDILLLKHMILSHHGLLEYGSPVRPRILEAEILHQLDHLDASITQVSDALSRTQAGEFSERLFGMDNRSFYKPNHPRQKP</sequence>
<evidence type="ECO:0000259" key="3">
    <source>
        <dbReference type="Pfam" id="PF01336"/>
    </source>
</evidence>
<accession>A0AA43ZRU8</accession>
<evidence type="ECO:0000313" key="6">
    <source>
        <dbReference type="Proteomes" id="UP001171751"/>
    </source>
</evidence>
<keyword evidence="2" id="KW-0269">Exonuclease</keyword>
<dbReference type="AlphaFoldDB" id="A0AA43ZRU8"/>
<evidence type="ECO:0000313" key="5">
    <source>
        <dbReference type="EMBL" id="MDO5457201.1"/>
    </source>
</evidence>
<reference evidence="5" key="1">
    <citation type="submission" date="2023-07" db="EMBL/GenBank/DDBJ databases">
        <title>Between Cages and Wild: Unraveling the Impact of Captivity on Animal Microbiomes and Antimicrobial Resistance.</title>
        <authorList>
            <person name="Schmartz G.P."/>
            <person name="Rehner J."/>
            <person name="Schuff M.J."/>
            <person name="Becker S.L."/>
            <person name="Kravczyk M."/>
            <person name="Gurevich A."/>
            <person name="Francke R."/>
            <person name="Mueller R."/>
            <person name="Keller V."/>
            <person name="Keller A."/>
        </authorList>
    </citation>
    <scope>NUCLEOTIDE SEQUENCE</scope>
    <source>
        <strain evidence="5">S39M_St_73</strain>
    </source>
</reference>
<keyword evidence="1" id="KW-0378">Hydrolase</keyword>
<proteinExistence type="predicted"/>
<dbReference type="InterPro" id="IPR050798">
    <property type="entry name" value="YhaM_exoribonuc/phosphodiest"/>
</dbReference>
<organism evidence="5 6">
    <name type="scientific">Atopococcus tabaci</name>
    <dbReference type="NCBI Taxonomy" id="269774"/>
    <lineage>
        <taxon>Bacteria</taxon>
        <taxon>Bacillati</taxon>
        <taxon>Bacillota</taxon>
        <taxon>Bacilli</taxon>
        <taxon>Lactobacillales</taxon>
        <taxon>Carnobacteriaceae</taxon>
        <taxon>Atopococcus</taxon>
    </lineage>
</organism>
<dbReference type="PANTHER" id="PTHR37294:SF1">
    <property type="entry name" value="3'-5' EXORIBONUCLEASE YHAM"/>
    <property type="match status" value="1"/>
</dbReference>
<dbReference type="Pfam" id="PF01966">
    <property type="entry name" value="HD"/>
    <property type="match status" value="1"/>
</dbReference>
<dbReference type="FunFam" id="1.10.3210.10:FF:000008">
    <property type="entry name" value="3'-5' exoribonuclease YhaM"/>
    <property type="match status" value="1"/>
</dbReference>
<comment type="caution">
    <text evidence="5">The sequence shown here is derived from an EMBL/GenBank/DDBJ whole genome shotgun (WGS) entry which is preliminary data.</text>
</comment>
<dbReference type="GO" id="GO:0004527">
    <property type="term" value="F:exonuclease activity"/>
    <property type="evidence" value="ECO:0007669"/>
    <property type="project" value="UniProtKB-KW"/>
</dbReference>
<dbReference type="PANTHER" id="PTHR37294">
    <property type="entry name" value="3'-5' EXORIBONUCLEASE YHAM"/>
    <property type="match status" value="1"/>
</dbReference>
<dbReference type="GO" id="GO:0003676">
    <property type="term" value="F:nucleic acid binding"/>
    <property type="evidence" value="ECO:0007669"/>
    <property type="project" value="InterPro"/>
</dbReference>
<dbReference type="SUPFAM" id="SSF109604">
    <property type="entry name" value="HD-domain/PDEase-like"/>
    <property type="match status" value="1"/>
</dbReference>